<evidence type="ECO:0000256" key="5">
    <source>
        <dbReference type="ARBA" id="ARBA00022729"/>
    </source>
</evidence>
<evidence type="ECO:0000256" key="11">
    <source>
        <dbReference type="ARBA" id="ARBA00023157"/>
    </source>
</evidence>
<dbReference type="InterPro" id="IPR044744">
    <property type="entry name" value="ZNRF4/RNF13/RNF167_PA"/>
</dbReference>
<proteinExistence type="predicted"/>
<evidence type="ECO:0000256" key="7">
    <source>
        <dbReference type="ARBA" id="ARBA00022833"/>
    </source>
</evidence>
<evidence type="ECO:0000313" key="16">
    <source>
        <dbReference type="EMBL" id="AQK51214.1"/>
    </source>
</evidence>
<evidence type="ECO:0000256" key="1">
    <source>
        <dbReference type="ARBA" id="ARBA00022448"/>
    </source>
</evidence>
<evidence type="ECO:0000256" key="2">
    <source>
        <dbReference type="ARBA" id="ARBA00022554"/>
    </source>
</evidence>
<keyword evidence="1" id="KW-0813">Transport</keyword>
<dbReference type="GO" id="GO:0008270">
    <property type="term" value="F:zinc ion binding"/>
    <property type="evidence" value="ECO:0007669"/>
    <property type="project" value="UniProtKB-KW"/>
</dbReference>
<reference evidence="16" key="1">
    <citation type="submission" date="2015-12" db="EMBL/GenBank/DDBJ databases">
        <title>Update maize B73 reference genome by single molecule sequencing technologies.</title>
        <authorList>
            <consortium name="Maize Genome Sequencing Project"/>
            <person name="Ware D."/>
        </authorList>
    </citation>
    <scope>NUCLEOTIDE SEQUENCE</scope>
    <source>
        <tissue evidence="16">Seedling</tissue>
    </source>
</reference>
<dbReference type="GO" id="GO:0012505">
    <property type="term" value="C:endomembrane system"/>
    <property type="evidence" value="ECO:0007669"/>
    <property type="project" value="UniProtKB-SubCell"/>
</dbReference>
<keyword evidence="6" id="KW-0863">Zinc-finger</keyword>
<keyword evidence="5" id="KW-0732">Signal</keyword>
<evidence type="ECO:0000256" key="13">
    <source>
        <dbReference type="ARBA" id="ARBA00046288"/>
    </source>
</evidence>
<keyword evidence="7" id="KW-0862">Zinc</keyword>
<dbReference type="EMBL" id="CM000780">
    <property type="protein sequence ID" value="AQK51214.1"/>
    <property type="molecule type" value="Genomic_DNA"/>
</dbReference>
<evidence type="ECO:0000256" key="9">
    <source>
        <dbReference type="ARBA" id="ARBA00022989"/>
    </source>
</evidence>
<evidence type="ECO:0000256" key="3">
    <source>
        <dbReference type="ARBA" id="ARBA00022692"/>
    </source>
</evidence>
<dbReference type="ExpressionAtlas" id="A0A1D6PXH8">
    <property type="expression patterns" value="baseline and differential"/>
</dbReference>
<accession>A0A1D6PXH8</accession>
<evidence type="ECO:0000256" key="10">
    <source>
        <dbReference type="ARBA" id="ARBA00023136"/>
    </source>
</evidence>
<evidence type="ECO:0000256" key="4">
    <source>
        <dbReference type="ARBA" id="ARBA00022723"/>
    </source>
</evidence>
<keyword evidence="9" id="KW-1133">Transmembrane helix</keyword>
<keyword evidence="8" id="KW-0653">Protein transport</keyword>
<dbReference type="PANTHER" id="PTHR47168">
    <property type="entry name" value="RING ZINC FINGER DOMAIN SUPERFAMILY PROTEIN-RELATED"/>
    <property type="match status" value="1"/>
</dbReference>
<dbReference type="Pfam" id="PF02225">
    <property type="entry name" value="PA"/>
    <property type="match status" value="1"/>
</dbReference>
<dbReference type="CDD" id="cd02123">
    <property type="entry name" value="PA_C_RZF_like"/>
    <property type="match status" value="1"/>
</dbReference>
<sequence>MACPRGRTPFPLCFFLMICLMAQLGASNVVLMANNTTLSLDDVEATFTPAVEGSGVSGVLYAVEPKDACSPLRAKAIQGSVSPFALIIRGGCQFDDKIRNAQNAGFKAAVVYNNEDNDILVSSNDLGIIFLP</sequence>
<dbReference type="AlphaFoldDB" id="A0A1D6PXH8"/>
<evidence type="ECO:0000259" key="15">
    <source>
        <dbReference type="Pfam" id="PF02225"/>
    </source>
</evidence>
<dbReference type="PaxDb" id="4577-GRMZM2G157925_P02"/>
<dbReference type="PANTHER" id="PTHR47168:SF5">
    <property type="entry name" value="RING-TYPE DOMAIN-CONTAINING PROTEIN"/>
    <property type="match status" value="1"/>
</dbReference>
<comment type="subcellular location">
    <subcellularLocation>
        <location evidence="13">Endomembrane system</location>
        <topology evidence="13">Single-pass type I membrane protein</topology>
    </subcellularLocation>
    <subcellularLocation>
        <location evidence="14">Protein storage vacuole membrane</location>
    </subcellularLocation>
</comment>
<keyword evidence="11" id="KW-1015">Disulfide bond</keyword>
<dbReference type="Gene3D" id="3.50.30.30">
    <property type="match status" value="1"/>
</dbReference>
<gene>
    <name evidence="16" type="ORF">ZEAMMB73_Zm00001d049730</name>
</gene>
<dbReference type="InterPro" id="IPR046450">
    <property type="entry name" value="PA_dom_sf"/>
</dbReference>
<dbReference type="InterPro" id="IPR003137">
    <property type="entry name" value="PA_domain"/>
</dbReference>
<organism evidence="16">
    <name type="scientific">Zea mays</name>
    <name type="common">Maize</name>
    <dbReference type="NCBI Taxonomy" id="4577"/>
    <lineage>
        <taxon>Eukaryota</taxon>
        <taxon>Viridiplantae</taxon>
        <taxon>Streptophyta</taxon>
        <taxon>Embryophyta</taxon>
        <taxon>Tracheophyta</taxon>
        <taxon>Spermatophyta</taxon>
        <taxon>Magnoliopsida</taxon>
        <taxon>Liliopsida</taxon>
        <taxon>Poales</taxon>
        <taxon>Poaceae</taxon>
        <taxon>PACMAD clade</taxon>
        <taxon>Panicoideae</taxon>
        <taxon>Andropogonodae</taxon>
        <taxon>Andropogoneae</taxon>
        <taxon>Tripsacinae</taxon>
        <taxon>Zea</taxon>
    </lineage>
</organism>
<evidence type="ECO:0000256" key="8">
    <source>
        <dbReference type="ARBA" id="ARBA00022927"/>
    </source>
</evidence>
<dbReference type="SUPFAM" id="SSF52025">
    <property type="entry name" value="PA domain"/>
    <property type="match status" value="1"/>
</dbReference>
<evidence type="ECO:0000256" key="6">
    <source>
        <dbReference type="ARBA" id="ARBA00022771"/>
    </source>
</evidence>
<name>A0A1D6PXH8_MAIZE</name>
<keyword evidence="4" id="KW-0479">Metal-binding</keyword>
<dbReference type="GO" id="GO:0032586">
    <property type="term" value="C:protein storage vacuole membrane"/>
    <property type="evidence" value="ECO:0007669"/>
    <property type="project" value="UniProtKB-SubCell"/>
</dbReference>
<keyword evidence="3 16" id="KW-0812">Transmembrane</keyword>
<keyword evidence="16" id="KW-0675">Receptor</keyword>
<keyword evidence="12" id="KW-0325">Glycoprotein</keyword>
<evidence type="ECO:0000256" key="12">
    <source>
        <dbReference type="ARBA" id="ARBA00023180"/>
    </source>
</evidence>
<keyword evidence="2" id="KW-0926">Vacuole</keyword>
<protein>
    <submittedName>
        <fullName evidence="16">Receptor homology region transmembrane domain-and RING domain-containing protein 2</fullName>
    </submittedName>
</protein>
<dbReference type="GO" id="GO:0015031">
    <property type="term" value="P:protein transport"/>
    <property type="evidence" value="ECO:0007669"/>
    <property type="project" value="UniProtKB-KW"/>
</dbReference>
<dbReference type="FunFam" id="3.50.30.30:FF:000020">
    <property type="entry name" value="Receptor homology region transmembrane domain-and RING domain-containing protein 2"/>
    <property type="match status" value="1"/>
</dbReference>
<dbReference type="InterPro" id="IPR051653">
    <property type="entry name" value="E3_ligase_sorting_rcpt"/>
</dbReference>
<feature type="domain" description="PA" evidence="15">
    <location>
        <begin position="57"/>
        <end position="121"/>
    </location>
</feature>
<keyword evidence="10" id="KW-0472">Membrane</keyword>
<evidence type="ECO:0000256" key="14">
    <source>
        <dbReference type="ARBA" id="ARBA00060484"/>
    </source>
</evidence>